<dbReference type="PANTHER" id="PTHR23501:SF12">
    <property type="entry name" value="MAJOR FACILITATOR SUPERFAMILY (MFS) PROFILE DOMAIN-CONTAINING PROTEIN-RELATED"/>
    <property type="match status" value="1"/>
</dbReference>
<feature type="transmembrane region" description="Helical" evidence="7">
    <location>
        <begin position="236"/>
        <end position="255"/>
    </location>
</feature>
<evidence type="ECO:0000256" key="5">
    <source>
        <dbReference type="ARBA" id="ARBA00022989"/>
    </source>
</evidence>
<feature type="transmembrane region" description="Helical" evidence="7">
    <location>
        <begin position="37"/>
        <end position="56"/>
    </location>
</feature>
<evidence type="ECO:0000313" key="10">
    <source>
        <dbReference type="Proteomes" id="UP001230504"/>
    </source>
</evidence>
<evidence type="ECO:0000256" key="3">
    <source>
        <dbReference type="ARBA" id="ARBA00022448"/>
    </source>
</evidence>
<dbReference type="GeneID" id="85440424"/>
<proteinExistence type="inferred from homology"/>
<feature type="transmembrane region" description="Helical" evidence="7">
    <location>
        <begin position="132"/>
        <end position="153"/>
    </location>
</feature>
<evidence type="ECO:0000313" key="9">
    <source>
        <dbReference type="EMBL" id="KAK1564106.1"/>
    </source>
</evidence>
<dbReference type="SUPFAM" id="SSF103473">
    <property type="entry name" value="MFS general substrate transporter"/>
    <property type="match status" value="1"/>
</dbReference>
<feature type="transmembrane region" description="Helical" evidence="7">
    <location>
        <begin position="196"/>
        <end position="215"/>
    </location>
</feature>
<dbReference type="AlphaFoldDB" id="A0AAD8PJK7"/>
<keyword evidence="6 7" id="KW-0472">Membrane</keyword>
<dbReference type="PANTHER" id="PTHR23501">
    <property type="entry name" value="MAJOR FACILITATOR SUPERFAMILY"/>
    <property type="match status" value="1"/>
</dbReference>
<protein>
    <submittedName>
        <fullName evidence="9">Major facilitator superfamily domain-containing protein</fullName>
    </submittedName>
</protein>
<dbReference type="PROSITE" id="PS50850">
    <property type="entry name" value="MFS"/>
    <property type="match status" value="1"/>
</dbReference>
<evidence type="ECO:0000256" key="1">
    <source>
        <dbReference type="ARBA" id="ARBA00004141"/>
    </source>
</evidence>
<evidence type="ECO:0000256" key="2">
    <source>
        <dbReference type="ARBA" id="ARBA00007520"/>
    </source>
</evidence>
<comment type="caution">
    <text evidence="9">The sequence shown here is derived from an EMBL/GenBank/DDBJ whole genome shotgun (WGS) entry which is preliminary data.</text>
</comment>
<evidence type="ECO:0000256" key="4">
    <source>
        <dbReference type="ARBA" id="ARBA00022692"/>
    </source>
</evidence>
<dbReference type="Gene3D" id="1.20.1250.20">
    <property type="entry name" value="MFS general substrate transporter like domains"/>
    <property type="match status" value="1"/>
</dbReference>
<evidence type="ECO:0000259" key="8">
    <source>
        <dbReference type="PROSITE" id="PS50850"/>
    </source>
</evidence>
<feature type="transmembrane region" description="Helical" evidence="7">
    <location>
        <begin position="436"/>
        <end position="460"/>
    </location>
</feature>
<dbReference type="RefSeq" id="XP_060406949.1">
    <property type="nucleotide sequence ID" value="XM_060556184.1"/>
</dbReference>
<dbReference type="GO" id="GO:0005886">
    <property type="term" value="C:plasma membrane"/>
    <property type="evidence" value="ECO:0007669"/>
    <property type="project" value="TreeGrafter"/>
</dbReference>
<feature type="transmembrane region" description="Helical" evidence="7">
    <location>
        <begin position="341"/>
        <end position="361"/>
    </location>
</feature>
<dbReference type="Gene3D" id="1.20.1720.10">
    <property type="entry name" value="Multidrug resistance protein D"/>
    <property type="match status" value="1"/>
</dbReference>
<keyword evidence="3" id="KW-0813">Transport</keyword>
<comment type="subcellular location">
    <subcellularLocation>
        <location evidence="1">Membrane</location>
        <topology evidence="1">Multi-pass membrane protein</topology>
    </subcellularLocation>
</comment>
<sequence length="553" mass="58555">MCSGAPSEAQSLSKAEAASKTVPATPLSPSPRTIHGVRWVLTVVSVISSMFLYSMGNTMVAVITPGIINDLGGAAKLPWLTVGFQLGASTVVLPFSKLYGLLNVKWLYITSVGVFALGTLLCGAAQTIDTCIVGRIIAGVGGLGMYLGVMNIVSSLTSDKERPGYIGYVGLIWGLGTVMGPIVGGGFDDSQATWRWSFYFTVCAAGLFTPVYLGFLPSMERSPGKPMMAKLKSVDFLGAIISIGAIMCLVLAVNLGRSLFSWNSPPIIALFAVAGSLFAALALQQAFCFFTTPENRIFPVAMLKNVNAVLLFITTAGANASAFVPIFYVPLYFQFSMGDKAIGSAVRLLPLIFSLCAFIILNGRLMARFNYIQPWYVVGSALSLVGSVFMSQIKPDTPLGNIYGFEVLMGVGTGSFMQCGYAIIQHIVSPSQRPQAIGFMMLGQFSGIVLSLAIAGSIFINKALSGLAALMPDVPHSSLQQSISGTSGSFFRSLSPEMQKQSVEVIVGALAQTFIVAYVGAAICLVLSCCFTVRISLFPTKLVKSGLMLTLLS</sequence>
<feature type="transmembrane region" description="Helical" evidence="7">
    <location>
        <begin position="373"/>
        <end position="390"/>
    </location>
</feature>
<accession>A0AAD8PJK7</accession>
<keyword evidence="5 7" id="KW-1133">Transmembrane helix</keyword>
<feature type="transmembrane region" description="Helical" evidence="7">
    <location>
        <begin position="267"/>
        <end position="287"/>
    </location>
</feature>
<dbReference type="GO" id="GO:0022857">
    <property type="term" value="F:transmembrane transporter activity"/>
    <property type="evidence" value="ECO:0007669"/>
    <property type="project" value="InterPro"/>
</dbReference>
<keyword evidence="10" id="KW-1185">Reference proteome</keyword>
<feature type="transmembrane region" description="Helical" evidence="7">
    <location>
        <begin position="515"/>
        <end position="537"/>
    </location>
</feature>
<feature type="transmembrane region" description="Helical" evidence="7">
    <location>
        <begin position="308"/>
        <end position="329"/>
    </location>
</feature>
<organism evidence="9 10">
    <name type="scientific">Colletotrichum navitas</name>
    <dbReference type="NCBI Taxonomy" id="681940"/>
    <lineage>
        <taxon>Eukaryota</taxon>
        <taxon>Fungi</taxon>
        <taxon>Dikarya</taxon>
        <taxon>Ascomycota</taxon>
        <taxon>Pezizomycotina</taxon>
        <taxon>Sordariomycetes</taxon>
        <taxon>Hypocreomycetidae</taxon>
        <taxon>Glomerellales</taxon>
        <taxon>Glomerellaceae</taxon>
        <taxon>Colletotrichum</taxon>
        <taxon>Colletotrichum graminicola species complex</taxon>
    </lineage>
</organism>
<feature type="transmembrane region" description="Helical" evidence="7">
    <location>
        <begin position="165"/>
        <end position="184"/>
    </location>
</feature>
<dbReference type="InterPro" id="IPR020846">
    <property type="entry name" value="MFS_dom"/>
</dbReference>
<gene>
    <name evidence="9" type="ORF">LY79DRAFT_530537</name>
</gene>
<dbReference type="Proteomes" id="UP001230504">
    <property type="component" value="Unassembled WGS sequence"/>
</dbReference>
<dbReference type="InterPro" id="IPR011701">
    <property type="entry name" value="MFS"/>
</dbReference>
<name>A0AAD8PJK7_9PEZI</name>
<evidence type="ECO:0000256" key="6">
    <source>
        <dbReference type="ARBA" id="ARBA00023136"/>
    </source>
</evidence>
<feature type="domain" description="Major facilitator superfamily (MFS) profile" evidence="8">
    <location>
        <begin position="42"/>
        <end position="536"/>
    </location>
</feature>
<feature type="transmembrane region" description="Helical" evidence="7">
    <location>
        <begin position="402"/>
        <end position="424"/>
    </location>
</feature>
<dbReference type="InterPro" id="IPR036259">
    <property type="entry name" value="MFS_trans_sf"/>
</dbReference>
<keyword evidence="4 7" id="KW-0812">Transmembrane</keyword>
<dbReference type="EMBL" id="JAHLJV010000212">
    <property type="protein sequence ID" value="KAK1564106.1"/>
    <property type="molecule type" value="Genomic_DNA"/>
</dbReference>
<comment type="similarity">
    <text evidence="2">Belongs to the major facilitator superfamily. TCR/Tet family.</text>
</comment>
<reference evidence="9" key="1">
    <citation type="submission" date="2021-06" db="EMBL/GenBank/DDBJ databases">
        <title>Comparative genomics, transcriptomics and evolutionary studies reveal genomic signatures of adaptation to plant cell wall in hemibiotrophic fungi.</title>
        <authorList>
            <consortium name="DOE Joint Genome Institute"/>
            <person name="Baroncelli R."/>
            <person name="Diaz J.F."/>
            <person name="Benocci T."/>
            <person name="Peng M."/>
            <person name="Battaglia E."/>
            <person name="Haridas S."/>
            <person name="Andreopoulos W."/>
            <person name="Labutti K."/>
            <person name="Pangilinan J."/>
            <person name="Floch G.L."/>
            <person name="Makela M.R."/>
            <person name="Henrissat B."/>
            <person name="Grigoriev I.V."/>
            <person name="Crouch J.A."/>
            <person name="De Vries R.P."/>
            <person name="Sukno S.A."/>
            <person name="Thon M.R."/>
        </authorList>
    </citation>
    <scope>NUCLEOTIDE SEQUENCE</scope>
    <source>
        <strain evidence="9">CBS 125086</strain>
    </source>
</reference>
<evidence type="ECO:0000256" key="7">
    <source>
        <dbReference type="SAM" id="Phobius"/>
    </source>
</evidence>
<feature type="transmembrane region" description="Helical" evidence="7">
    <location>
        <begin position="76"/>
        <end position="95"/>
    </location>
</feature>
<dbReference type="Pfam" id="PF07690">
    <property type="entry name" value="MFS_1"/>
    <property type="match status" value="1"/>
</dbReference>
<feature type="transmembrane region" description="Helical" evidence="7">
    <location>
        <begin position="107"/>
        <end position="126"/>
    </location>
</feature>